<reference evidence="1 2" key="1">
    <citation type="journal article" date="2024" name="Plant Biotechnol. J.">
        <title>Genome and CRISPR/Cas9 system of a widespread forest tree (Populus alba) in the world.</title>
        <authorList>
            <person name="Liu Y.J."/>
            <person name="Jiang P.F."/>
            <person name="Han X.M."/>
            <person name="Li X.Y."/>
            <person name="Wang H.M."/>
            <person name="Wang Y.J."/>
            <person name="Wang X.X."/>
            <person name="Zeng Q.Y."/>
        </authorList>
    </citation>
    <scope>NUCLEOTIDE SEQUENCE [LARGE SCALE GENOMIC DNA]</scope>
    <source>
        <strain evidence="2">cv. PAL-ZL1</strain>
    </source>
</reference>
<gene>
    <name evidence="1" type="ORF">D5086_010356</name>
</gene>
<sequence length="91" mass="9456">MDSKKVSLVLIVSFLFLATISPCAFSMREIPLTSDGVDGIATSNTKNIPLSNVMMPKSADDCLPSGTSPCSIGDLTCCSAFCFDSLPGICG</sequence>
<name>A0ACC4C9S0_POPAL</name>
<comment type="caution">
    <text evidence="1">The sequence shown here is derived from an EMBL/GenBank/DDBJ whole genome shotgun (WGS) entry which is preliminary data.</text>
</comment>
<evidence type="ECO:0000313" key="2">
    <source>
        <dbReference type="Proteomes" id="UP000309997"/>
    </source>
</evidence>
<dbReference type="EMBL" id="RCHU02000005">
    <property type="protein sequence ID" value="KAL3591716.1"/>
    <property type="molecule type" value="Genomic_DNA"/>
</dbReference>
<organism evidence="1 2">
    <name type="scientific">Populus alba</name>
    <name type="common">White poplar</name>
    <dbReference type="NCBI Taxonomy" id="43335"/>
    <lineage>
        <taxon>Eukaryota</taxon>
        <taxon>Viridiplantae</taxon>
        <taxon>Streptophyta</taxon>
        <taxon>Embryophyta</taxon>
        <taxon>Tracheophyta</taxon>
        <taxon>Spermatophyta</taxon>
        <taxon>Magnoliopsida</taxon>
        <taxon>eudicotyledons</taxon>
        <taxon>Gunneridae</taxon>
        <taxon>Pentapetalae</taxon>
        <taxon>rosids</taxon>
        <taxon>fabids</taxon>
        <taxon>Malpighiales</taxon>
        <taxon>Salicaceae</taxon>
        <taxon>Saliceae</taxon>
        <taxon>Populus</taxon>
    </lineage>
</organism>
<evidence type="ECO:0000313" key="1">
    <source>
        <dbReference type="EMBL" id="KAL3591716.1"/>
    </source>
</evidence>
<dbReference type="Proteomes" id="UP000309997">
    <property type="component" value="Unassembled WGS sequence"/>
</dbReference>
<keyword evidence="2" id="KW-1185">Reference proteome</keyword>
<proteinExistence type="predicted"/>
<accession>A0ACC4C9S0</accession>
<protein>
    <submittedName>
        <fullName evidence="1">Uncharacterized protein</fullName>
    </submittedName>
</protein>